<dbReference type="InterPro" id="IPR015813">
    <property type="entry name" value="Pyrv/PenolPyrv_kinase-like_dom"/>
</dbReference>
<name>A0A0A2VLP0_BEABA</name>
<comment type="caution">
    <text evidence="1">The sequence shown here is derived from an EMBL/GenBank/DDBJ whole genome shotgun (WGS) entry which is preliminary data.</text>
</comment>
<dbReference type="InterPro" id="IPR039556">
    <property type="entry name" value="ICL/PEPM"/>
</dbReference>
<dbReference type="CDD" id="cd00377">
    <property type="entry name" value="ICL_PEPM"/>
    <property type="match status" value="1"/>
</dbReference>
<dbReference type="GO" id="GO:0016829">
    <property type="term" value="F:lyase activity"/>
    <property type="evidence" value="ECO:0007669"/>
    <property type="project" value="UniProtKB-KW"/>
</dbReference>
<dbReference type="HOGENOM" id="CLU_027389_2_0_1"/>
<dbReference type="InterPro" id="IPR040442">
    <property type="entry name" value="Pyrv_kinase-like_dom_sf"/>
</dbReference>
<protein>
    <submittedName>
        <fullName evidence="1">2,3-dimethylmalate lyase</fullName>
    </submittedName>
</protein>
<dbReference type="Pfam" id="PF13714">
    <property type="entry name" value="PEP_mutase"/>
    <property type="match status" value="1"/>
</dbReference>
<dbReference type="PANTHER" id="PTHR42905:SF16">
    <property type="entry name" value="CARBOXYPHOSPHONOENOLPYRUVATE PHOSPHONOMUTASE-LIKE PROTEIN (AFU_ORTHOLOGUE AFUA_5G07230)"/>
    <property type="match status" value="1"/>
</dbReference>
<organism evidence="1 2">
    <name type="scientific">Beauveria bassiana D1-5</name>
    <dbReference type="NCBI Taxonomy" id="1245745"/>
    <lineage>
        <taxon>Eukaryota</taxon>
        <taxon>Fungi</taxon>
        <taxon>Dikarya</taxon>
        <taxon>Ascomycota</taxon>
        <taxon>Pezizomycotina</taxon>
        <taxon>Sordariomycetes</taxon>
        <taxon>Hypocreomycetidae</taxon>
        <taxon>Hypocreales</taxon>
        <taxon>Cordycipitaceae</taxon>
        <taxon>Beauveria</taxon>
    </lineage>
</organism>
<dbReference type="Gene3D" id="3.20.20.60">
    <property type="entry name" value="Phosphoenolpyruvate-binding domains"/>
    <property type="match status" value="1"/>
</dbReference>
<keyword evidence="1" id="KW-0456">Lyase</keyword>
<evidence type="ECO:0000313" key="2">
    <source>
        <dbReference type="Proteomes" id="UP000030106"/>
    </source>
</evidence>
<accession>A0A0A2VLP0</accession>
<dbReference type="eggNOG" id="ENOG502RZTD">
    <property type="taxonomic scope" value="Eukaryota"/>
</dbReference>
<dbReference type="PANTHER" id="PTHR42905">
    <property type="entry name" value="PHOSPHOENOLPYRUVATE CARBOXYLASE"/>
    <property type="match status" value="1"/>
</dbReference>
<dbReference type="SUPFAM" id="SSF51621">
    <property type="entry name" value="Phosphoenolpyruvate/pyruvate domain"/>
    <property type="match status" value="1"/>
</dbReference>
<dbReference type="EMBL" id="ANFO01000538">
    <property type="protein sequence ID" value="KGQ08816.1"/>
    <property type="molecule type" value="Genomic_DNA"/>
</dbReference>
<gene>
    <name evidence="1" type="ORF">BBAD15_g5852</name>
</gene>
<proteinExistence type="predicted"/>
<dbReference type="OrthoDB" id="429143at2759"/>
<dbReference type="Proteomes" id="UP000030106">
    <property type="component" value="Unassembled WGS sequence"/>
</dbReference>
<evidence type="ECO:0000313" key="1">
    <source>
        <dbReference type="EMBL" id="KGQ08816.1"/>
    </source>
</evidence>
<reference evidence="1 2" key="1">
    <citation type="submission" date="2012-10" db="EMBL/GenBank/DDBJ databases">
        <title>Genome sequencing and analysis of entomopathogenic fungi Beauveria bassiana D1-5.</title>
        <authorList>
            <person name="Li Q."/>
            <person name="Wang L."/>
            <person name="Zhang Z."/>
            <person name="Wang Q."/>
            <person name="Ren J."/>
            <person name="Wang M."/>
            <person name="Xu W."/>
            <person name="Wang J."/>
            <person name="Lu Y."/>
            <person name="Du Q."/>
            <person name="Sun Z."/>
        </authorList>
    </citation>
    <scope>NUCLEOTIDE SEQUENCE [LARGE SCALE GENOMIC DNA]</scope>
    <source>
        <strain evidence="1 2">D1-5</strain>
    </source>
</reference>
<sequence>MTSRALAPATRRHAIKNLHPLPPSAIILAVPHHHRSIHYRSSTRLIHPNKARLVPHQTTRFNATLAAMPSTNDFAKTLKALHRPGQPLIVPNVWDAPSLQAVSSLNTTTTASPSSPSRKPVAALATASWALAHARGAQDEDLTAEQNLDALRALAPLAALAGLPLSADLQDGYGARISEIFSTAARYGVAGANLEDSIPSAGFGQGIAGSLYSKEDAVTRIKTALEAVAGAGVPDFVINARCDAFRLDASPELDDETRMREALDRGRAYLEAGATTVFFWGGGARGLSTAEVRRLVAELDGRVAVLLTKRDGGHSTAELAEMGVARISVGPSLYLAAMNAVKTGAAQILGGGGLL</sequence>
<dbReference type="AlphaFoldDB" id="A0A0A2VLP0"/>